<name>A0A0G4B2A3_9BACT</name>
<accession>A0A0G4B2A3</accession>
<dbReference type="KEGG" id="bbgw:UT28_C0001G0163"/>
<sequence>MGIDNPELGPPQVNSLTFESFWEKHQEDVHQKLDSILKTWMFDRKAKMTLGSPAEASAETLKAMAVQEMLDKEKTFALRVYDTVHQAVEENGKAIALFDVDFTLAETDDDEYRVRPICPKLFSEVLDPLKQEGKLDIGLITTKSVEKTLGYLQHPNQLGSIAGQVNPDLVYSSLGLMRDEIKKKYSHGIPLEALEEKYCQAEGPIDSRCLENCQAEIFFNDDYEKPALLQEVKQENPDTAIVAVDDVIYPQLLNREKGFYGVPVQDCKFTIANYL</sequence>
<reference evidence="1 2" key="1">
    <citation type="journal article" date="2015" name="Nature">
        <title>rRNA introns, odd ribosomes, and small enigmatic genomes across a large radiation of phyla.</title>
        <authorList>
            <person name="Brown C.T."/>
            <person name="Hug L.A."/>
            <person name="Thomas B.C."/>
            <person name="Sharon I."/>
            <person name="Castelle C.J."/>
            <person name="Singh A."/>
            <person name="Wilkins M.J."/>
            <person name="Williams K.H."/>
            <person name="Banfield J.F."/>
        </authorList>
    </citation>
    <scope>NUCLEOTIDE SEQUENCE [LARGE SCALE GENOMIC DNA]</scope>
</reference>
<protein>
    <submittedName>
        <fullName evidence="1">Uncharacterized protein</fullName>
    </submittedName>
</protein>
<dbReference type="AlphaFoldDB" id="A0A0G4B2A3"/>
<dbReference type="EMBL" id="CP011213">
    <property type="protein sequence ID" value="AKM81974.1"/>
    <property type="molecule type" value="Genomic_DNA"/>
</dbReference>
<organism evidence="1 2">
    <name type="scientific">Berkelbacteria bacterium GW2011_GWE1_39_12</name>
    <dbReference type="NCBI Taxonomy" id="1618337"/>
    <lineage>
        <taxon>Bacteria</taxon>
        <taxon>Candidatus Berkelbacteria</taxon>
    </lineage>
</organism>
<evidence type="ECO:0000313" key="1">
    <source>
        <dbReference type="EMBL" id="AKM81974.1"/>
    </source>
</evidence>
<gene>
    <name evidence="1" type="ORF">UT28_C0001G0163</name>
</gene>
<dbReference type="Proteomes" id="UP000035648">
    <property type="component" value="Chromosome"/>
</dbReference>
<proteinExistence type="predicted"/>
<dbReference type="STRING" id="1618337.UT28_C0001G0163"/>
<evidence type="ECO:0000313" key="2">
    <source>
        <dbReference type="Proteomes" id="UP000035648"/>
    </source>
</evidence>